<dbReference type="Proteomes" id="UP000624703">
    <property type="component" value="Unassembled WGS sequence"/>
</dbReference>
<keyword evidence="2" id="KW-0328">Glycosyltransferase</keyword>
<keyword evidence="5 7" id="KW-1133">Transmembrane helix</keyword>
<evidence type="ECO:0000256" key="5">
    <source>
        <dbReference type="ARBA" id="ARBA00022989"/>
    </source>
</evidence>
<dbReference type="CDD" id="cd04187">
    <property type="entry name" value="DPM1_like_bac"/>
    <property type="match status" value="1"/>
</dbReference>
<keyword evidence="3" id="KW-0808">Transferase</keyword>
<comment type="subcellular location">
    <subcellularLocation>
        <location evidence="1">Membrane</location>
        <topology evidence="1">Multi-pass membrane protein</topology>
    </subcellularLocation>
</comment>
<dbReference type="GO" id="GO:0016757">
    <property type="term" value="F:glycosyltransferase activity"/>
    <property type="evidence" value="ECO:0007669"/>
    <property type="project" value="UniProtKB-KW"/>
</dbReference>
<feature type="domain" description="Glycosyltransferase 2-like" evidence="8">
    <location>
        <begin position="8"/>
        <end position="170"/>
    </location>
</feature>
<dbReference type="RefSeq" id="WP_200310261.1">
    <property type="nucleotide sequence ID" value="NZ_JAENIM010000020.1"/>
</dbReference>
<dbReference type="EMBL" id="JAENIM010000020">
    <property type="protein sequence ID" value="MBK1790223.1"/>
    <property type="molecule type" value="Genomic_DNA"/>
</dbReference>
<evidence type="ECO:0000259" key="8">
    <source>
        <dbReference type="Pfam" id="PF00535"/>
    </source>
</evidence>
<reference evidence="9" key="1">
    <citation type="submission" date="2021-01" db="EMBL/GenBank/DDBJ databases">
        <title>Modified the classification status of verrucomicrobia.</title>
        <authorList>
            <person name="Feng X."/>
        </authorList>
    </citation>
    <scope>NUCLEOTIDE SEQUENCE</scope>
    <source>
        <strain evidence="9">_KCTC 22039</strain>
    </source>
</reference>
<accession>A0A8J7MBX6</accession>
<evidence type="ECO:0000256" key="2">
    <source>
        <dbReference type="ARBA" id="ARBA00022676"/>
    </source>
</evidence>
<evidence type="ECO:0000313" key="9">
    <source>
        <dbReference type="EMBL" id="MBK1790223.1"/>
    </source>
</evidence>
<dbReference type="AlphaFoldDB" id="A0A8J7MBX6"/>
<evidence type="ECO:0000256" key="4">
    <source>
        <dbReference type="ARBA" id="ARBA00022692"/>
    </source>
</evidence>
<dbReference type="InterPro" id="IPR001173">
    <property type="entry name" value="Glyco_trans_2-like"/>
</dbReference>
<comment type="caution">
    <text evidence="9">The sequence shown here is derived from an EMBL/GenBank/DDBJ whole genome shotgun (WGS) entry which is preliminary data.</text>
</comment>
<feature type="transmembrane region" description="Helical" evidence="7">
    <location>
        <begin position="264"/>
        <end position="291"/>
    </location>
</feature>
<evidence type="ECO:0000256" key="3">
    <source>
        <dbReference type="ARBA" id="ARBA00022679"/>
    </source>
</evidence>
<dbReference type="Gene3D" id="3.90.550.10">
    <property type="entry name" value="Spore Coat Polysaccharide Biosynthesis Protein SpsA, Chain A"/>
    <property type="match status" value="1"/>
</dbReference>
<dbReference type="PANTHER" id="PTHR48090">
    <property type="entry name" value="UNDECAPRENYL-PHOSPHATE 4-DEOXY-4-FORMAMIDO-L-ARABINOSE TRANSFERASE-RELATED"/>
    <property type="match status" value="1"/>
</dbReference>
<protein>
    <submittedName>
        <fullName evidence="9">Glycosyltransferase family 2 protein</fullName>
    </submittedName>
</protein>
<dbReference type="GO" id="GO:0005886">
    <property type="term" value="C:plasma membrane"/>
    <property type="evidence" value="ECO:0007669"/>
    <property type="project" value="TreeGrafter"/>
</dbReference>
<evidence type="ECO:0000313" key="10">
    <source>
        <dbReference type="Proteomes" id="UP000624703"/>
    </source>
</evidence>
<gene>
    <name evidence="9" type="ORF">JIN82_03525</name>
</gene>
<dbReference type="InterPro" id="IPR050256">
    <property type="entry name" value="Glycosyltransferase_2"/>
</dbReference>
<dbReference type="InterPro" id="IPR029044">
    <property type="entry name" value="Nucleotide-diphossugar_trans"/>
</dbReference>
<keyword evidence="10" id="KW-1185">Reference proteome</keyword>
<dbReference type="Pfam" id="PF00535">
    <property type="entry name" value="Glycos_transf_2"/>
    <property type="match status" value="1"/>
</dbReference>
<feature type="transmembrane region" description="Helical" evidence="7">
    <location>
        <begin position="231"/>
        <end position="252"/>
    </location>
</feature>
<evidence type="ECO:0000256" key="1">
    <source>
        <dbReference type="ARBA" id="ARBA00004141"/>
    </source>
</evidence>
<dbReference type="PANTHER" id="PTHR48090:SF1">
    <property type="entry name" value="PROPHAGE BACTOPRENOL GLUCOSYL TRANSFERASE HOMOLOG"/>
    <property type="match status" value="1"/>
</dbReference>
<keyword evidence="6 7" id="KW-0472">Membrane</keyword>
<name>A0A8J7MBX6_9BACT</name>
<evidence type="ECO:0000256" key="7">
    <source>
        <dbReference type="SAM" id="Phobius"/>
    </source>
</evidence>
<sequence>MSEKPVISIVSPAYNEEEGIVDFINAVADVMAGGDLSWELVIVNDGSRDRTLEILQEKSQSLEQLVWVDLSRNFGHQAAVTAAIDHSVGDAVVVMDADMQDPPALIPQLISSWQDGHQVVFARRTQRAETGMRRVGFALFHKFFRYAIAFPIPRNVGVFSLLDRRAVNEIKNLPESNRFLPGLYSWVGFKQGFVDYARDERSAGAPKQTFQSLFKYAFDGVLSFSYKPIRFLGGIGLLTAFSAFAIAVYFTARRLLGHEVAFTGFTTLVILISMLGGLILVAIALVGEYIARIYDEVKQRPMYIVQGTARDSESS</sequence>
<organism evidence="9 10">
    <name type="scientific">Persicirhabdus sediminis</name>
    <dbReference type="NCBI Taxonomy" id="454144"/>
    <lineage>
        <taxon>Bacteria</taxon>
        <taxon>Pseudomonadati</taxon>
        <taxon>Verrucomicrobiota</taxon>
        <taxon>Verrucomicrobiia</taxon>
        <taxon>Verrucomicrobiales</taxon>
        <taxon>Verrucomicrobiaceae</taxon>
        <taxon>Persicirhabdus</taxon>
    </lineage>
</organism>
<proteinExistence type="predicted"/>
<dbReference type="SUPFAM" id="SSF53448">
    <property type="entry name" value="Nucleotide-diphospho-sugar transferases"/>
    <property type="match status" value="1"/>
</dbReference>
<keyword evidence="4 7" id="KW-0812">Transmembrane</keyword>
<evidence type="ECO:0000256" key="6">
    <source>
        <dbReference type="ARBA" id="ARBA00023136"/>
    </source>
</evidence>